<reference evidence="2 4" key="2">
    <citation type="journal article" date="2019" name="Nat. Med.">
        <title>A library of human gut bacterial isolates paired with longitudinal multiomics data enables mechanistic microbiome research.</title>
        <authorList>
            <person name="Poyet M."/>
            <person name="Groussin M."/>
            <person name="Gibbons S.M."/>
            <person name="Avila-Pacheco J."/>
            <person name="Jiang X."/>
            <person name="Kearney S.M."/>
            <person name="Perrotta A.R."/>
            <person name="Berdy B."/>
            <person name="Zhao S."/>
            <person name="Lieberman T.D."/>
            <person name="Swanson P.K."/>
            <person name="Smith M."/>
            <person name="Roesemann S."/>
            <person name="Alexander J.E."/>
            <person name="Rich S.A."/>
            <person name="Livny J."/>
            <person name="Vlamakis H."/>
            <person name="Clish C."/>
            <person name="Bullock K."/>
            <person name="Deik A."/>
            <person name="Scott J."/>
            <person name="Pierce K.A."/>
            <person name="Xavier R.J."/>
            <person name="Alm E.J."/>
        </authorList>
    </citation>
    <scope>NUCLEOTIDE SEQUENCE [LARGE SCALE GENOMIC DNA]</scope>
    <source>
        <strain evidence="2 4">BIOML-A3</strain>
    </source>
</reference>
<dbReference type="AlphaFoldDB" id="A0A173RNY3"/>
<proteinExistence type="predicted"/>
<dbReference type="Proteomes" id="UP000095492">
    <property type="component" value="Unassembled WGS sequence"/>
</dbReference>
<evidence type="ECO:0000313" key="1">
    <source>
        <dbReference type="EMBL" id="CUM78898.1"/>
    </source>
</evidence>
<organism evidence="1 3">
    <name type="scientific">Eubacterium ramulus</name>
    <dbReference type="NCBI Taxonomy" id="39490"/>
    <lineage>
        <taxon>Bacteria</taxon>
        <taxon>Bacillati</taxon>
        <taxon>Bacillota</taxon>
        <taxon>Clostridia</taxon>
        <taxon>Eubacteriales</taxon>
        <taxon>Eubacteriaceae</taxon>
        <taxon>Eubacterium</taxon>
    </lineage>
</organism>
<accession>A0A173RNY3</accession>
<name>A0A173RNY3_EUBRA</name>
<evidence type="ECO:0000313" key="2">
    <source>
        <dbReference type="EMBL" id="MSD17410.1"/>
    </source>
</evidence>
<evidence type="ECO:0000313" key="3">
    <source>
        <dbReference type="Proteomes" id="UP000095492"/>
    </source>
</evidence>
<protein>
    <submittedName>
        <fullName evidence="1">Uncharacterized protein</fullName>
    </submittedName>
</protein>
<dbReference type="RefSeq" id="WP_154301469.1">
    <property type="nucleotide sequence ID" value="NZ_CP173382.1"/>
</dbReference>
<dbReference type="EMBL" id="WKRA01000043">
    <property type="protein sequence ID" value="MSD17410.1"/>
    <property type="molecule type" value="Genomic_DNA"/>
</dbReference>
<sequence length="51" mass="5728">MIDKEDGKILKILRAGGTVQCPECKKGKVTHKGNNLHHFSCDKCDFKINID</sequence>
<dbReference type="Proteomes" id="UP000431304">
    <property type="component" value="Unassembled WGS sequence"/>
</dbReference>
<dbReference type="GeneID" id="97391179"/>
<dbReference type="OrthoDB" id="6412825at2"/>
<reference evidence="1 3" key="1">
    <citation type="submission" date="2015-09" db="EMBL/GenBank/DDBJ databases">
        <authorList>
            <consortium name="Pathogen Informatics"/>
        </authorList>
    </citation>
    <scope>NUCLEOTIDE SEQUENCE [LARGE SCALE GENOMIC DNA]</scope>
    <source>
        <strain evidence="1 3">2789STDY5608891</strain>
    </source>
</reference>
<dbReference type="STRING" id="39490.ERS852448_00499"/>
<evidence type="ECO:0000313" key="4">
    <source>
        <dbReference type="Proteomes" id="UP000431304"/>
    </source>
</evidence>
<gene>
    <name evidence="1" type="ORF">ERS852448_00499</name>
    <name evidence="2" type="ORF">GKE72_15390</name>
</gene>
<dbReference type="EMBL" id="CYYA01000002">
    <property type="protein sequence ID" value="CUM78898.1"/>
    <property type="molecule type" value="Genomic_DNA"/>
</dbReference>